<reference evidence="3" key="1">
    <citation type="submission" date="2016-07" db="EMBL/GenBank/DDBJ databases">
        <title>Sequence Frankia sp. strain CcI1.17.</title>
        <authorList>
            <person name="Ghodhbane-Gtari F."/>
            <person name="Swanson E."/>
            <person name="Gueddou A."/>
            <person name="Morris K."/>
            <person name="Hezbri K."/>
            <person name="Ktari A."/>
            <person name="Nouioui I."/>
            <person name="Abebe-Akele F."/>
            <person name="Simpson S."/>
            <person name="Thomas K."/>
            <person name="Gtari M."/>
            <person name="Tisa L.S."/>
            <person name="Hurst S."/>
        </authorList>
    </citation>
    <scope>NUCLEOTIDE SEQUENCE [LARGE SCALE GENOMIC DNA]</scope>
    <source>
        <strain evidence="3">Cc1.17</strain>
    </source>
</reference>
<comment type="caution">
    <text evidence="2">The sequence shown here is derived from an EMBL/GenBank/DDBJ whole genome shotgun (WGS) entry which is preliminary data.</text>
</comment>
<dbReference type="AlphaFoldDB" id="A0A1S1QW17"/>
<name>A0A1S1QW17_9ACTN</name>
<dbReference type="Pfam" id="PF14032">
    <property type="entry name" value="PknH_C"/>
    <property type="match status" value="1"/>
</dbReference>
<sequence>MGACAQGPDGPARATGGDVAGLGAGVTPVPVLRSGLLQLADVPAGFRRSEPSDPTDAVSEPPACARTLNELELDRPADPRASQARAFFVQDDLTGPWIQQVLRAYPPGGARQRFHEVVDTLTSCTRFTITTARPPAEETVTARTPPRLGSESWAATVVYDDGVLSIHSQFVIVRVDDYLVVLTVAAGQRPSDQAVDALARAAAARLATMVEARSASATARPA</sequence>
<proteinExistence type="predicted"/>
<evidence type="ECO:0000313" key="3">
    <source>
        <dbReference type="Proteomes" id="UP000179627"/>
    </source>
</evidence>
<feature type="domain" description="PknH-like extracellular" evidence="1">
    <location>
        <begin position="33"/>
        <end position="205"/>
    </location>
</feature>
<dbReference type="InterPro" id="IPR026954">
    <property type="entry name" value="PknH-like_Extracell"/>
</dbReference>
<dbReference type="Proteomes" id="UP000179627">
    <property type="component" value="Unassembled WGS sequence"/>
</dbReference>
<keyword evidence="3" id="KW-1185">Reference proteome</keyword>
<gene>
    <name evidence="2" type="ORF">CC117_16560</name>
</gene>
<evidence type="ECO:0000313" key="2">
    <source>
        <dbReference type="EMBL" id="OHV37796.1"/>
    </source>
</evidence>
<accession>A0A1S1QW17</accession>
<dbReference type="EMBL" id="MBLM01000111">
    <property type="protein sequence ID" value="OHV37796.1"/>
    <property type="molecule type" value="Genomic_DNA"/>
</dbReference>
<organism evidence="2 3">
    <name type="scientific">Parafrankia colletiae</name>
    <dbReference type="NCBI Taxonomy" id="573497"/>
    <lineage>
        <taxon>Bacteria</taxon>
        <taxon>Bacillati</taxon>
        <taxon>Actinomycetota</taxon>
        <taxon>Actinomycetes</taxon>
        <taxon>Frankiales</taxon>
        <taxon>Frankiaceae</taxon>
        <taxon>Parafrankia</taxon>
    </lineage>
</organism>
<evidence type="ECO:0000259" key="1">
    <source>
        <dbReference type="Pfam" id="PF14032"/>
    </source>
</evidence>
<protein>
    <recommendedName>
        <fullName evidence="1">PknH-like extracellular domain-containing protein</fullName>
    </recommendedName>
</protein>